<comment type="caution">
    <text evidence="3">Lacks conserved residue(s) required for the propagation of feature annotation.</text>
</comment>
<evidence type="ECO:0000256" key="2">
    <source>
        <dbReference type="ARBA" id="ARBA00048488"/>
    </source>
</evidence>
<feature type="compositionally biased region" description="Polar residues" evidence="4">
    <location>
        <begin position="30"/>
        <end position="46"/>
    </location>
</feature>
<evidence type="ECO:0000256" key="4">
    <source>
        <dbReference type="SAM" id="MobiDB-lite"/>
    </source>
</evidence>
<dbReference type="InterPro" id="IPR011057">
    <property type="entry name" value="Mss4-like_sf"/>
</dbReference>
<dbReference type="RefSeq" id="WP_189510547.1">
    <property type="nucleotide sequence ID" value="NZ_BMXG01000001.1"/>
</dbReference>
<dbReference type="GO" id="GO:0033743">
    <property type="term" value="F:peptide-methionine (R)-S-oxide reductase activity"/>
    <property type="evidence" value="ECO:0007669"/>
    <property type="project" value="UniProtKB-UniRule"/>
</dbReference>
<dbReference type="Pfam" id="PF01641">
    <property type="entry name" value="SelR"/>
    <property type="match status" value="1"/>
</dbReference>
<dbReference type="FunFam" id="2.170.150.20:FF:000003">
    <property type="entry name" value="Peptide methionine sulfoxide reductase MsrB"/>
    <property type="match status" value="1"/>
</dbReference>
<dbReference type="AlphaFoldDB" id="A0A8J3D8I3"/>
<reference evidence="6" key="1">
    <citation type="journal article" date="2014" name="Int. J. Syst. Evol. Microbiol.">
        <title>Complete genome sequence of Corynebacterium casei LMG S-19264T (=DSM 44701T), isolated from a smear-ripened cheese.</title>
        <authorList>
            <consortium name="US DOE Joint Genome Institute (JGI-PGF)"/>
            <person name="Walter F."/>
            <person name="Albersmeier A."/>
            <person name="Kalinowski J."/>
            <person name="Ruckert C."/>
        </authorList>
    </citation>
    <scope>NUCLEOTIDE SEQUENCE</scope>
    <source>
        <strain evidence="6">KCTC 12870</strain>
    </source>
</reference>
<gene>
    <name evidence="3" type="primary">msrB</name>
    <name evidence="6" type="ORF">GCM10007047_00500</name>
</gene>
<evidence type="ECO:0000259" key="5">
    <source>
        <dbReference type="PROSITE" id="PS51790"/>
    </source>
</evidence>
<keyword evidence="7" id="KW-1185">Reference proteome</keyword>
<dbReference type="NCBIfam" id="TIGR00357">
    <property type="entry name" value="peptide-methionine (R)-S-oxide reductase MsrB"/>
    <property type="match status" value="1"/>
</dbReference>
<keyword evidence="1 3" id="KW-0560">Oxidoreductase</keyword>
<dbReference type="GO" id="GO:0030091">
    <property type="term" value="P:protein repair"/>
    <property type="evidence" value="ECO:0007669"/>
    <property type="project" value="InterPro"/>
</dbReference>
<feature type="active site" description="Nucleophile" evidence="3">
    <location>
        <position position="165"/>
    </location>
</feature>
<dbReference type="InterPro" id="IPR028427">
    <property type="entry name" value="Met_Sox_Rdtase_MsrB"/>
</dbReference>
<dbReference type="EC" id="1.8.4.12" evidence="3"/>
<dbReference type="PROSITE" id="PS51790">
    <property type="entry name" value="MSRB"/>
    <property type="match status" value="1"/>
</dbReference>
<dbReference type="EMBL" id="BMXG01000001">
    <property type="protein sequence ID" value="GHB89878.1"/>
    <property type="molecule type" value="Genomic_DNA"/>
</dbReference>
<feature type="compositionally biased region" description="Basic and acidic residues" evidence="4">
    <location>
        <begin position="47"/>
        <end position="58"/>
    </location>
</feature>
<dbReference type="Gene3D" id="2.170.150.20">
    <property type="entry name" value="Peptide methionine sulfoxide reductase"/>
    <property type="match status" value="1"/>
</dbReference>
<evidence type="ECO:0000256" key="1">
    <source>
        <dbReference type="ARBA" id="ARBA00023002"/>
    </source>
</evidence>
<comment type="catalytic activity">
    <reaction evidence="2 3">
        <text>L-methionyl-[protein] + [thioredoxin]-disulfide + H2O = L-methionyl-(R)-S-oxide-[protein] + [thioredoxin]-dithiol</text>
        <dbReference type="Rhea" id="RHEA:24164"/>
        <dbReference type="Rhea" id="RHEA-COMP:10698"/>
        <dbReference type="Rhea" id="RHEA-COMP:10700"/>
        <dbReference type="Rhea" id="RHEA-COMP:12313"/>
        <dbReference type="Rhea" id="RHEA-COMP:12314"/>
        <dbReference type="ChEBI" id="CHEBI:15377"/>
        <dbReference type="ChEBI" id="CHEBI:16044"/>
        <dbReference type="ChEBI" id="CHEBI:29950"/>
        <dbReference type="ChEBI" id="CHEBI:45764"/>
        <dbReference type="ChEBI" id="CHEBI:50058"/>
        <dbReference type="EC" id="1.8.4.12"/>
    </reaction>
</comment>
<dbReference type="SUPFAM" id="SSF51316">
    <property type="entry name" value="Mss4-like"/>
    <property type="match status" value="1"/>
</dbReference>
<feature type="region of interest" description="Disordered" evidence="4">
    <location>
        <begin position="30"/>
        <end position="58"/>
    </location>
</feature>
<accession>A0A8J3D8I3</accession>
<dbReference type="InterPro" id="IPR002579">
    <property type="entry name" value="Met_Sox_Rdtase_MsrB_dom"/>
</dbReference>
<comment type="similarity">
    <text evidence="3">Belongs to the MsrB Met sulfoxide reductase family.</text>
</comment>
<evidence type="ECO:0000256" key="3">
    <source>
        <dbReference type="HAMAP-Rule" id="MF_01400"/>
    </source>
</evidence>
<organism evidence="6 7">
    <name type="scientific">Cerasicoccus arenae</name>
    <dbReference type="NCBI Taxonomy" id="424488"/>
    <lineage>
        <taxon>Bacteria</taxon>
        <taxon>Pseudomonadati</taxon>
        <taxon>Verrucomicrobiota</taxon>
        <taxon>Opitutia</taxon>
        <taxon>Puniceicoccales</taxon>
        <taxon>Cerasicoccaceae</taxon>
        <taxon>Cerasicoccus</taxon>
    </lineage>
</organism>
<dbReference type="GO" id="GO:0005737">
    <property type="term" value="C:cytoplasm"/>
    <property type="evidence" value="ECO:0007669"/>
    <property type="project" value="TreeGrafter"/>
</dbReference>
<dbReference type="PANTHER" id="PTHR10173:SF59">
    <property type="entry name" value="PEPTIDE METHIONINE SULFOXIDE REDUCTASE MSRA_MSRB"/>
    <property type="match status" value="1"/>
</dbReference>
<proteinExistence type="inferred from homology"/>
<feature type="domain" description="MsrB" evidence="5">
    <location>
        <begin position="54"/>
        <end position="176"/>
    </location>
</feature>
<protein>
    <recommendedName>
        <fullName evidence="3">Peptide methionine sulfoxide reductase MsrB</fullName>
        <ecNumber evidence="3">1.8.4.12</ecNumber>
    </recommendedName>
    <alternativeName>
        <fullName evidence="3">Peptide-methionine (R)-S-oxide reductase</fullName>
    </alternativeName>
</protein>
<evidence type="ECO:0000313" key="7">
    <source>
        <dbReference type="Proteomes" id="UP000642829"/>
    </source>
</evidence>
<sequence length="199" mass="22540">MNTYIKYFTPVVLVGGLIFWTISTADTKSPEITANNNDHTSMTEPNSEYKRPSEEELRDRLSPMQFQVACNEGTEPAFRNEYWDNKKPGIYVDVISGKPLFSSIHKYDSGTGWPSFWKPIDEGEIVEEVDNSSFMTRTEVSSKTGETHLGHVFPDGPKPSGLRYCINSAALRFIPVEDLEARGYGKYLPLFDKPEKKAE</sequence>
<dbReference type="HAMAP" id="MF_01400">
    <property type="entry name" value="MsrB"/>
    <property type="match status" value="1"/>
</dbReference>
<dbReference type="GO" id="GO:0006979">
    <property type="term" value="P:response to oxidative stress"/>
    <property type="evidence" value="ECO:0007669"/>
    <property type="project" value="InterPro"/>
</dbReference>
<comment type="caution">
    <text evidence="6">The sequence shown here is derived from an EMBL/GenBank/DDBJ whole genome shotgun (WGS) entry which is preliminary data.</text>
</comment>
<reference evidence="6" key="2">
    <citation type="submission" date="2020-09" db="EMBL/GenBank/DDBJ databases">
        <authorList>
            <person name="Sun Q."/>
            <person name="Kim S."/>
        </authorList>
    </citation>
    <scope>NUCLEOTIDE SEQUENCE</scope>
    <source>
        <strain evidence="6">KCTC 12870</strain>
    </source>
</reference>
<dbReference type="PANTHER" id="PTHR10173">
    <property type="entry name" value="METHIONINE SULFOXIDE REDUCTASE"/>
    <property type="match status" value="1"/>
</dbReference>
<dbReference type="Proteomes" id="UP000642829">
    <property type="component" value="Unassembled WGS sequence"/>
</dbReference>
<name>A0A8J3D8I3_9BACT</name>
<evidence type="ECO:0000313" key="6">
    <source>
        <dbReference type="EMBL" id="GHB89878.1"/>
    </source>
</evidence>